<evidence type="ECO:0000259" key="1">
    <source>
        <dbReference type="Pfam" id="PF07883"/>
    </source>
</evidence>
<gene>
    <name evidence="2" type="ORF">SDC9_129323</name>
</gene>
<organism evidence="2">
    <name type="scientific">bioreactor metagenome</name>
    <dbReference type="NCBI Taxonomy" id="1076179"/>
    <lineage>
        <taxon>unclassified sequences</taxon>
        <taxon>metagenomes</taxon>
        <taxon>ecological metagenomes</taxon>
    </lineage>
</organism>
<feature type="domain" description="Cupin type-2" evidence="1">
    <location>
        <begin position="41"/>
        <end position="93"/>
    </location>
</feature>
<name>A0A645D0D0_9ZZZZ</name>
<dbReference type="EMBL" id="VSSQ01031395">
    <property type="protein sequence ID" value="MPM82262.1"/>
    <property type="molecule type" value="Genomic_DNA"/>
</dbReference>
<accession>A0A645D0D0</accession>
<dbReference type="SUPFAM" id="SSF51182">
    <property type="entry name" value="RmlC-like cupins"/>
    <property type="match status" value="1"/>
</dbReference>
<dbReference type="Pfam" id="PF07883">
    <property type="entry name" value="Cupin_2"/>
    <property type="match status" value="1"/>
</dbReference>
<evidence type="ECO:0000313" key="2">
    <source>
        <dbReference type="EMBL" id="MPM82262.1"/>
    </source>
</evidence>
<protein>
    <recommendedName>
        <fullName evidence="1">Cupin type-2 domain-containing protein</fullName>
    </recommendedName>
</protein>
<dbReference type="InterPro" id="IPR013096">
    <property type="entry name" value="Cupin_2"/>
</dbReference>
<sequence>MKVINEKDMEWTQVSDTLKIKYLIRDYCVTSNFTSAGVSNWPKGKAGEPHIHPEHDEIYIVLRGKGRANVGGVIREMEPGDMLHAKAGEVHGMVEGLTDGGIEMFFALIPKEKEPQKGE</sequence>
<proteinExistence type="predicted"/>
<reference evidence="2" key="1">
    <citation type="submission" date="2019-08" db="EMBL/GenBank/DDBJ databases">
        <authorList>
            <person name="Kucharzyk K."/>
            <person name="Murdoch R.W."/>
            <person name="Higgins S."/>
            <person name="Loffler F."/>
        </authorList>
    </citation>
    <scope>NUCLEOTIDE SEQUENCE</scope>
</reference>
<dbReference type="AlphaFoldDB" id="A0A645D0D0"/>
<dbReference type="Gene3D" id="2.60.120.10">
    <property type="entry name" value="Jelly Rolls"/>
    <property type="match status" value="1"/>
</dbReference>
<comment type="caution">
    <text evidence="2">The sequence shown here is derived from an EMBL/GenBank/DDBJ whole genome shotgun (WGS) entry which is preliminary data.</text>
</comment>
<dbReference type="InterPro" id="IPR011051">
    <property type="entry name" value="RmlC_Cupin_sf"/>
</dbReference>
<dbReference type="InterPro" id="IPR014710">
    <property type="entry name" value="RmlC-like_jellyroll"/>
</dbReference>